<dbReference type="PANTHER" id="PTHR13710">
    <property type="entry name" value="DNA HELICASE RECQ FAMILY MEMBER"/>
    <property type="match status" value="1"/>
</dbReference>
<dbReference type="Proteomes" id="UP000749646">
    <property type="component" value="Unassembled WGS sequence"/>
</dbReference>
<dbReference type="GO" id="GO:0005524">
    <property type="term" value="F:ATP binding"/>
    <property type="evidence" value="ECO:0007669"/>
    <property type="project" value="InterPro"/>
</dbReference>
<evidence type="ECO:0000256" key="3">
    <source>
        <dbReference type="ARBA" id="ARBA00023235"/>
    </source>
</evidence>
<protein>
    <recommendedName>
        <fullName evidence="5">DNA 3'-5' helicase</fullName>
        <ecNumber evidence="5">5.6.2.4</ecNumber>
    </recommendedName>
</protein>
<dbReference type="EC" id="5.6.2.4" evidence="5"/>
<evidence type="ECO:0000256" key="5">
    <source>
        <dbReference type="ARBA" id="ARBA00034808"/>
    </source>
</evidence>
<dbReference type="PANTHER" id="PTHR13710:SF105">
    <property type="entry name" value="ATP-DEPENDENT DNA HELICASE Q1"/>
    <property type="match status" value="1"/>
</dbReference>
<evidence type="ECO:0000259" key="6">
    <source>
        <dbReference type="Pfam" id="PF00270"/>
    </source>
</evidence>
<evidence type="ECO:0000256" key="4">
    <source>
        <dbReference type="ARBA" id="ARBA00034617"/>
    </source>
</evidence>
<dbReference type="InterPro" id="IPR027417">
    <property type="entry name" value="P-loop_NTPase"/>
</dbReference>
<dbReference type="GO" id="GO:0003677">
    <property type="term" value="F:DNA binding"/>
    <property type="evidence" value="ECO:0007669"/>
    <property type="project" value="UniProtKB-KW"/>
</dbReference>
<dbReference type="OrthoDB" id="10261556at2759"/>
<dbReference type="GO" id="GO:0005694">
    <property type="term" value="C:chromosome"/>
    <property type="evidence" value="ECO:0007669"/>
    <property type="project" value="TreeGrafter"/>
</dbReference>
<sequence length="176" mass="20108">MGSNTQFQPRYIKNACEQVFEIIPKDEQIEVVNKISCDSGPISSCLRLKELWDDTLWREKLLAIVLDEAHCIGTWGSEFRRDYSRIGELRSMVPSQVAFVSLSATLSKPLLDTVIRSLGYDPNVTQFNYGNDRTNVKYVVKSLQHSLKSLEDLRFLMNFEKLPDSYRGCSSLDSTT</sequence>
<comment type="similarity">
    <text evidence="1">Belongs to the helicase family. RecQ subfamily.</text>
</comment>
<proteinExistence type="inferred from homology"/>
<feature type="domain" description="DEAD/DEAH-box helicase" evidence="6">
    <location>
        <begin position="49"/>
        <end position="110"/>
    </location>
</feature>
<comment type="catalytic activity">
    <reaction evidence="4">
        <text>Couples ATP hydrolysis with the unwinding of duplex DNA by translocating in the 3'-5' direction.</text>
        <dbReference type="EC" id="5.6.2.4"/>
    </reaction>
</comment>
<keyword evidence="2" id="KW-0238">DNA-binding</keyword>
<dbReference type="SUPFAM" id="SSF52540">
    <property type="entry name" value="P-loop containing nucleoside triphosphate hydrolases"/>
    <property type="match status" value="1"/>
</dbReference>
<evidence type="ECO:0000256" key="2">
    <source>
        <dbReference type="ARBA" id="ARBA00023125"/>
    </source>
</evidence>
<keyword evidence="3" id="KW-0413">Isomerase</keyword>
<evidence type="ECO:0000256" key="1">
    <source>
        <dbReference type="ARBA" id="ARBA00005446"/>
    </source>
</evidence>
<evidence type="ECO:0000313" key="7">
    <source>
        <dbReference type="EMBL" id="KAF9938566.1"/>
    </source>
</evidence>
<name>A0A9P6LSN2_9FUNG</name>
<dbReference type="GO" id="GO:0043138">
    <property type="term" value="F:3'-5' DNA helicase activity"/>
    <property type="evidence" value="ECO:0007669"/>
    <property type="project" value="UniProtKB-EC"/>
</dbReference>
<dbReference type="AlphaFoldDB" id="A0A9P6LSN2"/>
<keyword evidence="8" id="KW-1185">Reference proteome</keyword>
<accession>A0A9P6LSN2</accession>
<reference evidence="7" key="1">
    <citation type="journal article" date="2020" name="Fungal Divers.">
        <title>Resolving the Mortierellaceae phylogeny through synthesis of multi-gene phylogenetics and phylogenomics.</title>
        <authorList>
            <person name="Vandepol N."/>
            <person name="Liber J."/>
            <person name="Desiro A."/>
            <person name="Na H."/>
            <person name="Kennedy M."/>
            <person name="Barry K."/>
            <person name="Grigoriev I.V."/>
            <person name="Miller A.N."/>
            <person name="O'Donnell K."/>
            <person name="Stajich J.E."/>
            <person name="Bonito G."/>
        </authorList>
    </citation>
    <scope>NUCLEOTIDE SEQUENCE</scope>
    <source>
        <strain evidence="7">MES-2147</strain>
    </source>
</reference>
<dbReference type="EMBL" id="JAAAHW010009592">
    <property type="protein sequence ID" value="KAF9938566.1"/>
    <property type="molecule type" value="Genomic_DNA"/>
</dbReference>
<dbReference type="Pfam" id="PF00270">
    <property type="entry name" value="DEAD"/>
    <property type="match status" value="1"/>
</dbReference>
<dbReference type="GO" id="GO:0009378">
    <property type="term" value="F:four-way junction helicase activity"/>
    <property type="evidence" value="ECO:0007669"/>
    <property type="project" value="TreeGrafter"/>
</dbReference>
<dbReference type="GO" id="GO:0000724">
    <property type="term" value="P:double-strand break repair via homologous recombination"/>
    <property type="evidence" value="ECO:0007669"/>
    <property type="project" value="TreeGrafter"/>
</dbReference>
<evidence type="ECO:0000313" key="8">
    <source>
        <dbReference type="Proteomes" id="UP000749646"/>
    </source>
</evidence>
<organism evidence="7 8">
    <name type="scientific">Modicella reniformis</name>
    <dbReference type="NCBI Taxonomy" id="1440133"/>
    <lineage>
        <taxon>Eukaryota</taxon>
        <taxon>Fungi</taxon>
        <taxon>Fungi incertae sedis</taxon>
        <taxon>Mucoromycota</taxon>
        <taxon>Mortierellomycotina</taxon>
        <taxon>Mortierellomycetes</taxon>
        <taxon>Mortierellales</taxon>
        <taxon>Mortierellaceae</taxon>
        <taxon>Modicella</taxon>
    </lineage>
</organism>
<dbReference type="Gene3D" id="3.40.50.300">
    <property type="entry name" value="P-loop containing nucleotide triphosphate hydrolases"/>
    <property type="match status" value="1"/>
</dbReference>
<gene>
    <name evidence="7" type="ORF">BGZ65_012611</name>
</gene>
<dbReference type="GO" id="GO:0005737">
    <property type="term" value="C:cytoplasm"/>
    <property type="evidence" value="ECO:0007669"/>
    <property type="project" value="TreeGrafter"/>
</dbReference>
<comment type="caution">
    <text evidence="7">The sequence shown here is derived from an EMBL/GenBank/DDBJ whole genome shotgun (WGS) entry which is preliminary data.</text>
</comment>
<dbReference type="InterPro" id="IPR011545">
    <property type="entry name" value="DEAD/DEAH_box_helicase_dom"/>
</dbReference>